<comment type="caution">
    <text evidence="1">The sequence shown here is derived from an EMBL/GenBank/DDBJ whole genome shotgun (WGS) entry which is preliminary data.</text>
</comment>
<reference evidence="1" key="1">
    <citation type="submission" date="2023-04" db="EMBL/GenBank/DDBJ databases">
        <title>Draft Genome sequencing of Naganishia species isolated from polar environments using Oxford Nanopore Technology.</title>
        <authorList>
            <person name="Leo P."/>
            <person name="Venkateswaran K."/>
        </authorList>
    </citation>
    <scope>NUCLEOTIDE SEQUENCE</scope>
    <source>
        <strain evidence="1">MNA-CCFEE 5423</strain>
    </source>
</reference>
<dbReference type="Proteomes" id="UP001227268">
    <property type="component" value="Unassembled WGS sequence"/>
</dbReference>
<sequence>MKLEDYYNRYKSGDEERKALEIELEMTRVEASDHKQHYGKWQAAQAENNNLKARLEAFEAEKTRSSARSLEVFQSMHQQTIKDKQVIRAQKAELKLLRGEGESKASGHDKFSTIKASTREVNKENRIEDEGHAEPARTAEKRKYDDVFNDPIGYTVAGVKVARHTSPLTDLEAQVGPGDAARQPLSQSSAHNSPASSRFNRKARNVTEHVAPLRIHQDVTSRILAQESQSASQNQETEETVPLQFEDETEPTEALERPQLNRKPIINLHDKTTSRPLVSPETETRPLIVAKTSLNKHNPGKKAPGRELAPNLHDKTTSRPLVSPETETAGYFDRLPGSSKTEAQGHKEADQEEARPEKLGNAQANDTKMGNASTNDSKRPKSDRALRSSQKTVPSPIKIEAQPVKHETPVAALKHRVKKETPLRSEGASRGATPVTSTKERQLLPIPGWKGGKKTARALVRKDSFGDDDFGGQASNRAITVTRKCEPQTQTRTPARGIESAAPSDRSKTTGQKAKHSAIPGYLSTEMKRSRTTGDATPTRGPANVRSSPAPENIDVKIHSDPVYERSATTPLRDRNRNVGLGSFRASPALSIEEKKHERKVSTTSKLRGGNVSERDTVKGADQGGHDGPSITKPAGGERYEINPDRNNGLTYAYQNVERRKEERKKMAGHGCIECENYYNAVGEMPVPKRGPIWRSPSPESKRQESRPARKCPHGMELDGDDDVGDEEMEDEEAKQRHMNQISRHRDDSLPLLKHAMDIRFPDTQDVKEINEQAELQRQAKRAEMEREAGKKDGKYRRVGG</sequence>
<name>A0ACC2W1R7_9TREE</name>
<evidence type="ECO:0000313" key="2">
    <source>
        <dbReference type="Proteomes" id="UP001227268"/>
    </source>
</evidence>
<proteinExistence type="predicted"/>
<gene>
    <name evidence="1" type="ORF">QFC21_001689</name>
</gene>
<keyword evidence="2" id="KW-1185">Reference proteome</keyword>
<evidence type="ECO:0000313" key="1">
    <source>
        <dbReference type="EMBL" id="KAJ9105321.1"/>
    </source>
</evidence>
<organism evidence="1 2">
    <name type="scientific">Naganishia friedmannii</name>
    <dbReference type="NCBI Taxonomy" id="89922"/>
    <lineage>
        <taxon>Eukaryota</taxon>
        <taxon>Fungi</taxon>
        <taxon>Dikarya</taxon>
        <taxon>Basidiomycota</taxon>
        <taxon>Agaricomycotina</taxon>
        <taxon>Tremellomycetes</taxon>
        <taxon>Filobasidiales</taxon>
        <taxon>Filobasidiaceae</taxon>
        <taxon>Naganishia</taxon>
    </lineage>
</organism>
<dbReference type="EMBL" id="JASBWT010000004">
    <property type="protein sequence ID" value="KAJ9105321.1"/>
    <property type="molecule type" value="Genomic_DNA"/>
</dbReference>
<protein>
    <submittedName>
        <fullName evidence="1">Uncharacterized protein</fullName>
    </submittedName>
</protein>
<accession>A0ACC2W1R7</accession>